<organism evidence="4 5">
    <name type="scientific">Rhynchophorus ferrugineus</name>
    <name type="common">Red palm weevil</name>
    <name type="synonym">Curculio ferrugineus</name>
    <dbReference type="NCBI Taxonomy" id="354439"/>
    <lineage>
        <taxon>Eukaryota</taxon>
        <taxon>Metazoa</taxon>
        <taxon>Ecdysozoa</taxon>
        <taxon>Arthropoda</taxon>
        <taxon>Hexapoda</taxon>
        <taxon>Insecta</taxon>
        <taxon>Pterygota</taxon>
        <taxon>Neoptera</taxon>
        <taxon>Endopterygota</taxon>
        <taxon>Coleoptera</taxon>
        <taxon>Polyphaga</taxon>
        <taxon>Cucujiformia</taxon>
        <taxon>Curculionidae</taxon>
        <taxon>Dryophthorinae</taxon>
        <taxon>Rhynchophorus</taxon>
    </lineage>
</organism>
<evidence type="ECO:0000256" key="2">
    <source>
        <dbReference type="PROSITE-ProRule" id="PRU00176"/>
    </source>
</evidence>
<dbReference type="InterPro" id="IPR035979">
    <property type="entry name" value="RBD_domain_sf"/>
</dbReference>
<dbReference type="PANTHER" id="PTHR16105">
    <property type="entry name" value="RNA-BINDING REGION-CONTAINING PROTEIN 3"/>
    <property type="match status" value="1"/>
</dbReference>
<dbReference type="Pfam" id="PF00076">
    <property type="entry name" value="RRM_1"/>
    <property type="match status" value="1"/>
</dbReference>
<keyword evidence="5" id="KW-1185">Reference proteome</keyword>
<dbReference type="GO" id="GO:0030626">
    <property type="term" value="F:U12 snRNA binding"/>
    <property type="evidence" value="ECO:0007669"/>
    <property type="project" value="TreeGrafter"/>
</dbReference>
<dbReference type="Proteomes" id="UP000625711">
    <property type="component" value="Unassembled WGS sequence"/>
</dbReference>
<protein>
    <recommendedName>
        <fullName evidence="3">RRM domain-containing protein</fullName>
    </recommendedName>
</protein>
<comment type="caution">
    <text evidence="4">The sequence shown here is derived from an EMBL/GenBank/DDBJ whole genome shotgun (WGS) entry which is preliminary data.</text>
</comment>
<dbReference type="InterPro" id="IPR012677">
    <property type="entry name" value="Nucleotide-bd_a/b_plait_sf"/>
</dbReference>
<dbReference type="PROSITE" id="PS50102">
    <property type="entry name" value="RRM"/>
    <property type="match status" value="1"/>
</dbReference>
<evidence type="ECO:0000256" key="1">
    <source>
        <dbReference type="ARBA" id="ARBA00022884"/>
    </source>
</evidence>
<dbReference type="EMBL" id="JAACXV010000251">
    <property type="protein sequence ID" value="KAF7281220.1"/>
    <property type="molecule type" value="Genomic_DNA"/>
</dbReference>
<dbReference type="GO" id="GO:0097157">
    <property type="term" value="F:pre-mRNA intronic binding"/>
    <property type="evidence" value="ECO:0007669"/>
    <property type="project" value="TreeGrafter"/>
</dbReference>
<dbReference type="GO" id="GO:0000398">
    <property type="term" value="P:mRNA splicing, via spliceosome"/>
    <property type="evidence" value="ECO:0007669"/>
    <property type="project" value="TreeGrafter"/>
</dbReference>
<proteinExistence type="predicted"/>
<dbReference type="SMART" id="SM00360">
    <property type="entry name" value="RRM"/>
    <property type="match status" value="1"/>
</dbReference>
<sequence>MYSIFNTKSRKRYYLEEGEAPPKKIVTDGNILIKSLSEKQLKTSTSLNEELTLKKDFVSSEKYTDISNHISGKINLNTFKQSLDNVEKLNILKNKHLSERDIEMLRDYNEMDEKFWDKYKHMNKDILIDQITNIIDLLKSSEKSNTYIKSSLSRHQEQYLNSLKPNSLETKLLKFVSETQKIVDLPGPMDELPDIEKRLSETIKDYSSIDYKKIQKKARSIGNKITNLKCEIRNIDNFENNSIIPLKQLGAESKWDVHERVSGESSKIINKSKIYDCKPQMLYTIRNGQIVQLNSTPQGNQVSITDKSKLTLDEIKKIPKFANYEPGIPSKILFLKNLAKNTNQDDFNNLLRCLGISFTIRLMTGKMRGQAFIQFEDVSHSTQALEILNGVILKGKPVIAQYGNKT</sequence>
<accession>A0A834MIC2</accession>
<keyword evidence="1 2" id="KW-0694">RNA-binding</keyword>
<name>A0A834MIC2_RHYFE</name>
<evidence type="ECO:0000259" key="3">
    <source>
        <dbReference type="PROSITE" id="PS50102"/>
    </source>
</evidence>
<dbReference type="InterPro" id="IPR000504">
    <property type="entry name" value="RRM_dom"/>
</dbReference>
<dbReference type="SUPFAM" id="SSF54928">
    <property type="entry name" value="RNA-binding domain, RBD"/>
    <property type="match status" value="1"/>
</dbReference>
<evidence type="ECO:0000313" key="5">
    <source>
        <dbReference type="Proteomes" id="UP000625711"/>
    </source>
</evidence>
<gene>
    <name evidence="4" type="ORF">GWI33_005010</name>
</gene>
<dbReference type="GO" id="GO:0005689">
    <property type="term" value="C:U12-type spliceosomal complex"/>
    <property type="evidence" value="ECO:0007669"/>
    <property type="project" value="TreeGrafter"/>
</dbReference>
<dbReference type="PANTHER" id="PTHR16105:SF0">
    <property type="entry name" value="RNA-BINDING REGION-CONTAINING PROTEIN 3"/>
    <property type="match status" value="1"/>
</dbReference>
<dbReference type="Gene3D" id="3.30.70.330">
    <property type="match status" value="1"/>
</dbReference>
<dbReference type="InterPro" id="IPR045164">
    <property type="entry name" value="RBM41/RNPC3"/>
</dbReference>
<reference evidence="4" key="1">
    <citation type="submission" date="2020-08" db="EMBL/GenBank/DDBJ databases">
        <title>Genome sequencing and assembly of the red palm weevil Rhynchophorus ferrugineus.</title>
        <authorList>
            <person name="Dias G.B."/>
            <person name="Bergman C.M."/>
            <person name="Manee M."/>
        </authorList>
    </citation>
    <scope>NUCLEOTIDE SEQUENCE</scope>
    <source>
        <strain evidence="4">AA-2017</strain>
        <tissue evidence="4">Whole larva</tissue>
    </source>
</reference>
<dbReference type="OrthoDB" id="448399at2759"/>
<evidence type="ECO:0000313" key="4">
    <source>
        <dbReference type="EMBL" id="KAF7281220.1"/>
    </source>
</evidence>
<feature type="domain" description="RRM" evidence="3">
    <location>
        <begin position="331"/>
        <end position="405"/>
    </location>
</feature>
<dbReference type="AlphaFoldDB" id="A0A834MIC2"/>